<proteinExistence type="predicted"/>
<sequence>MDTDEKDWVRRSFYITVRDGTRLAAYLFHPRAAEGAAAEPRPVLWTHNRYHDASTPLDLLRAWCDHLPGLKGAFDAIEKSIEEAKISLDQMPWLEALAAHGYTVAIVDVRGSGASFGWQRGPLDAEEALDAHDVTEWFAAQPWCSGKVGMFGRSYMGVNQLLAAATEPPHLRAIFPEMALFDLYAFIRGGGIFRADFAHHWTRDVMRRDLVDRAFAVDGDGDGGLLTAARAEHGRSRDMEAMFAALPFRDSRDDATGEQPYVERNPAARLADIGRSGVAVYHLAGWYDPFVRDALLWYTNLPNPQRLIIGPWAHTGTAGLDMAEEHARWYDYWLMDVDTGVMDDARVVYYTYGAPAGEKWRSTRTWPPPEARPTALYLVGGPSGTVRSVNDGSLRSDAPAVDGEDRYRIDLSTTSGRATRWTNAYGGPFFYDERTAYDEKGLTYTTEALVEDLEVTGHPIVHLWVSSDGPDFDCFAYLELVSASGEASYLTEGALRASHRRLAEPPFAALGLPYHPSRAEDIAELPDAPVELVFDLLPLSRVFPRGSRIRLTLTCADHDNAFTPEPAPEQAICLHRGQDRPSRLVLPVVAR</sequence>
<dbReference type="RefSeq" id="WP_170135533.1">
    <property type="nucleotide sequence ID" value="NZ_FOMX01000053.1"/>
</dbReference>
<dbReference type="PANTHER" id="PTHR43056:SF10">
    <property type="entry name" value="COCE_NOND FAMILY, PUTATIVE (AFU_ORTHOLOGUE AFUA_7G00600)-RELATED"/>
    <property type="match status" value="1"/>
</dbReference>
<protein>
    <recommendedName>
        <fullName evidence="2">Xaa-Pro dipeptidyl-peptidase C-terminal domain-containing protein</fullName>
    </recommendedName>
</protein>
<evidence type="ECO:0000259" key="2">
    <source>
        <dbReference type="SMART" id="SM00939"/>
    </source>
</evidence>
<name>A0A1I2I1H0_9BACT</name>
<dbReference type="PANTHER" id="PTHR43056">
    <property type="entry name" value="PEPTIDASE S9 PROLYL OLIGOPEPTIDASE"/>
    <property type="match status" value="1"/>
</dbReference>
<gene>
    <name evidence="3" type="ORF">SAMN02745121_08372</name>
</gene>
<keyword evidence="1" id="KW-0378">Hydrolase</keyword>
<organism evidence="3 4">
    <name type="scientific">Nannocystis exedens</name>
    <dbReference type="NCBI Taxonomy" id="54"/>
    <lineage>
        <taxon>Bacteria</taxon>
        <taxon>Pseudomonadati</taxon>
        <taxon>Myxococcota</taxon>
        <taxon>Polyangia</taxon>
        <taxon>Nannocystales</taxon>
        <taxon>Nannocystaceae</taxon>
        <taxon>Nannocystis</taxon>
    </lineage>
</organism>
<evidence type="ECO:0000313" key="4">
    <source>
        <dbReference type="Proteomes" id="UP000199400"/>
    </source>
</evidence>
<dbReference type="Proteomes" id="UP000199400">
    <property type="component" value="Unassembled WGS sequence"/>
</dbReference>
<evidence type="ECO:0000256" key="1">
    <source>
        <dbReference type="ARBA" id="ARBA00022801"/>
    </source>
</evidence>
<dbReference type="InterPro" id="IPR013736">
    <property type="entry name" value="Xaa-Pro_dipept_C"/>
</dbReference>
<dbReference type="InterPro" id="IPR005674">
    <property type="entry name" value="CocE/Ser_esterase"/>
</dbReference>
<feature type="domain" description="Xaa-Pro dipeptidyl-peptidase C-terminal" evidence="2">
    <location>
        <begin position="327"/>
        <end position="585"/>
    </location>
</feature>
<dbReference type="GO" id="GO:0008239">
    <property type="term" value="F:dipeptidyl-peptidase activity"/>
    <property type="evidence" value="ECO:0007669"/>
    <property type="project" value="InterPro"/>
</dbReference>
<dbReference type="EMBL" id="FOMX01000053">
    <property type="protein sequence ID" value="SFF36042.1"/>
    <property type="molecule type" value="Genomic_DNA"/>
</dbReference>
<dbReference type="Pfam" id="PF02129">
    <property type="entry name" value="Peptidase_S15"/>
    <property type="match status" value="1"/>
</dbReference>
<keyword evidence="4" id="KW-1185">Reference proteome</keyword>
<dbReference type="AlphaFoldDB" id="A0A1I2I1H0"/>
<dbReference type="SUPFAM" id="SSF53474">
    <property type="entry name" value="alpha/beta-Hydrolases"/>
    <property type="match status" value="1"/>
</dbReference>
<dbReference type="NCBIfam" id="TIGR00976">
    <property type="entry name" value="CocE_NonD"/>
    <property type="match status" value="1"/>
</dbReference>
<dbReference type="Gene3D" id="1.10.3020.10">
    <property type="entry name" value="alpha-amino acid ester hydrolase ( Helical cap domain)"/>
    <property type="match status" value="1"/>
</dbReference>
<dbReference type="InterPro" id="IPR000383">
    <property type="entry name" value="Xaa-Pro-like_dom"/>
</dbReference>
<dbReference type="InterPro" id="IPR008979">
    <property type="entry name" value="Galactose-bd-like_sf"/>
</dbReference>
<evidence type="ECO:0000313" key="3">
    <source>
        <dbReference type="EMBL" id="SFF36042.1"/>
    </source>
</evidence>
<dbReference type="Gene3D" id="3.40.50.1820">
    <property type="entry name" value="alpha/beta hydrolase"/>
    <property type="match status" value="1"/>
</dbReference>
<dbReference type="Gene3D" id="2.60.120.260">
    <property type="entry name" value="Galactose-binding domain-like"/>
    <property type="match status" value="1"/>
</dbReference>
<dbReference type="SUPFAM" id="SSF49785">
    <property type="entry name" value="Galactose-binding domain-like"/>
    <property type="match status" value="1"/>
</dbReference>
<dbReference type="Pfam" id="PF08530">
    <property type="entry name" value="PepX_C"/>
    <property type="match status" value="1"/>
</dbReference>
<dbReference type="InterPro" id="IPR029058">
    <property type="entry name" value="AB_hydrolase_fold"/>
</dbReference>
<dbReference type="InterPro" id="IPR050585">
    <property type="entry name" value="Xaa-Pro_dipeptidyl-ppase/CocE"/>
</dbReference>
<accession>A0A1I2I1H0</accession>
<reference evidence="4" key="1">
    <citation type="submission" date="2016-10" db="EMBL/GenBank/DDBJ databases">
        <authorList>
            <person name="Varghese N."/>
            <person name="Submissions S."/>
        </authorList>
    </citation>
    <scope>NUCLEOTIDE SEQUENCE [LARGE SCALE GENOMIC DNA]</scope>
    <source>
        <strain evidence="4">ATCC 25963</strain>
    </source>
</reference>
<dbReference type="SMART" id="SM00939">
    <property type="entry name" value="PepX_C"/>
    <property type="match status" value="1"/>
</dbReference>